<dbReference type="FunFam" id="2.70.98.20:FF:000001">
    <property type="entry name" value="Amine oxidase"/>
    <property type="match status" value="1"/>
</dbReference>
<dbReference type="SUPFAM" id="SSF54416">
    <property type="entry name" value="Amine oxidase N-terminal region"/>
    <property type="match status" value="2"/>
</dbReference>
<dbReference type="InterPro" id="IPR016182">
    <property type="entry name" value="Cu_amine_oxidase_N-reg"/>
</dbReference>
<keyword evidence="7 11" id="KW-0186">Copper</keyword>
<evidence type="ECO:0000256" key="10">
    <source>
        <dbReference type="PIRSR" id="PIRSR600269-51"/>
    </source>
</evidence>
<comment type="PTM">
    <text evidence="10 11">Topaquinone (TPQ) is generated by copper-dependent autoxidation of a specific tyrosyl residue.</text>
</comment>
<dbReference type="GO" id="GO:0048038">
    <property type="term" value="F:quinone binding"/>
    <property type="evidence" value="ECO:0007669"/>
    <property type="project" value="InterPro"/>
</dbReference>
<feature type="modified residue" description="2',4',5'-topaquinone" evidence="10">
    <location>
        <position position="388"/>
    </location>
</feature>
<evidence type="ECO:0000256" key="2">
    <source>
        <dbReference type="ARBA" id="ARBA00007983"/>
    </source>
</evidence>
<dbReference type="PROSITE" id="PS01164">
    <property type="entry name" value="COPPER_AMINE_OXID_1"/>
    <property type="match status" value="1"/>
</dbReference>
<dbReference type="GO" id="GO:0009308">
    <property type="term" value="P:amine metabolic process"/>
    <property type="evidence" value="ECO:0007669"/>
    <property type="project" value="UniProtKB-UniRule"/>
</dbReference>
<dbReference type="InterPro" id="IPR015798">
    <property type="entry name" value="Cu_amine_oxidase_C"/>
</dbReference>
<evidence type="ECO:0000313" key="15">
    <source>
        <dbReference type="Proteomes" id="UP000829685"/>
    </source>
</evidence>
<comment type="caution">
    <text evidence="14">The sequence shown here is derived from an EMBL/GenBank/DDBJ whole genome shotgun (WGS) entry which is preliminary data.</text>
</comment>
<sequence length="664" mass="74967">MHPLSSLCEAEISLSTKLVRGLHEPGTKLRFKGITTHEPSRKEMQQYRAQSDVKSYTPPRRSWVNYYLTGTASFFEVIINLTTGTIEKSIEVPAGFHGPVDDEEIIAVEKIALEDPRTKVEIEKLKLPDGAVVVCDPWIWGADGVADDVRQYQCYMYMRDPNKPAELDSNHYAFPLTFSPVVDAVTMQVTRIDYLPTGAGFETTSTQPWRATKPNEYIPELNEKRTGLKPLRVLQPEGASFALEGDILKWQKWEMRTSFNYREGMVLHEVSFDGRPLFYRVSLSDMSIPYSDPRAPFHKKQAFDLGDAGAGLMANDLKLGCDCLGAIAYKDGLIADDQGRPVVKPNAMCIHEQDAGILWKHTNYRTGRPVVVRRRELVIQSIITVSNYEYILAFIFDQAGEMTYEVRATGILSTQPIDPGVEVPYGTVVHDGVLAGYHQHILSLRVDPELDGDMDNRLVYEETSALPRHPETNPHGNGYVSKRTTVEKAGGYDLESKKNRVFMIENPKKKNPVNGKNVAYKMHIPPVQPLLAEENSYHYKRADFGDHSVYVTKYQENELFAGGQYTNQNKQTTGVRKWAARNEDISNDDIVVWVQFGLQHVPRIEDFPVMPVEIVKVAFKPVNFFTRNPAIDVPQSTQEFNQSTLLNGHQNGVNDNKSECSSCQ</sequence>
<feature type="domain" description="Copper amine oxidase catalytic" evidence="12">
    <location>
        <begin position="232"/>
        <end position="631"/>
    </location>
</feature>
<gene>
    <name evidence="14" type="ORF">JX265_008735</name>
</gene>
<keyword evidence="8" id="KW-1015">Disulfide bond</keyword>
<evidence type="ECO:0000256" key="4">
    <source>
        <dbReference type="ARBA" id="ARBA00022723"/>
    </source>
</evidence>
<comment type="subunit">
    <text evidence="3">Homodimer.</text>
</comment>
<dbReference type="AlphaFoldDB" id="A0A9P9WHE6"/>
<comment type="cofactor">
    <cofactor evidence="1">
        <name>Cu cation</name>
        <dbReference type="ChEBI" id="CHEBI:23378"/>
    </cofactor>
</comment>
<dbReference type="GO" id="GO:0005507">
    <property type="term" value="F:copper ion binding"/>
    <property type="evidence" value="ECO:0007669"/>
    <property type="project" value="InterPro"/>
</dbReference>
<evidence type="ECO:0000256" key="7">
    <source>
        <dbReference type="ARBA" id="ARBA00023008"/>
    </source>
</evidence>
<organism evidence="14 15">
    <name type="scientific">Neoarthrinium moseri</name>
    <dbReference type="NCBI Taxonomy" id="1658444"/>
    <lineage>
        <taxon>Eukaryota</taxon>
        <taxon>Fungi</taxon>
        <taxon>Dikarya</taxon>
        <taxon>Ascomycota</taxon>
        <taxon>Pezizomycotina</taxon>
        <taxon>Sordariomycetes</taxon>
        <taxon>Xylariomycetidae</taxon>
        <taxon>Amphisphaeriales</taxon>
        <taxon>Apiosporaceae</taxon>
        <taxon>Neoarthrinium</taxon>
    </lineage>
</organism>
<dbReference type="InterPro" id="IPR015802">
    <property type="entry name" value="Cu_amine_oxidase_N3"/>
</dbReference>
<evidence type="ECO:0000256" key="8">
    <source>
        <dbReference type="ARBA" id="ARBA00023157"/>
    </source>
</evidence>
<keyword evidence="4 11" id="KW-0479">Metal-binding</keyword>
<dbReference type="Pfam" id="PF01179">
    <property type="entry name" value="Cu_amine_oxid"/>
    <property type="match status" value="1"/>
</dbReference>
<dbReference type="Gene3D" id="2.70.98.20">
    <property type="entry name" value="Copper amine oxidase, catalytic domain"/>
    <property type="match status" value="1"/>
</dbReference>
<evidence type="ECO:0000313" key="14">
    <source>
        <dbReference type="EMBL" id="KAI1863518.1"/>
    </source>
</evidence>
<evidence type="ECO:0000259" key="12">
    <source>
        <dbReference type="Pfam" id="PF01179"/>
    </source>
</evidence>
<dbReference type="EMBL" id="JAFIMR010000025">
    <property type="protein sequence ID" value="KAI1863518.1"/>
    <property type="molecule type" value="Genomic_DNA"/>
</dbReference>
<dbReference type="Proteomes" id="UP000829685">
    <property type="component" value="Unassembled WGS sequence"/>
</dbReference>
<dbReference type="SUPFAM" id="SSF49998">
    <property type="entry name" value="Amine oxidase catalytic domain"/>
    <property type="match status" value="1"/>
</dbReference>
<dbReference type="OrthoDB" id="5379943at2759"/>
<feature type="active site" description="Schiff-base intermediate with substrate; via topaquinone" evidence="9">
    <location>
        <position position="388"/>
    </location>
</feature>
<feature type="active site" description="Proton acceptor" evidence="9">
    <location>
        <position position="304"/>
    </location>
</feature>
<proteinExistence type="inferred from homology"/>
<evidence type="ECO:0000256" key="9">
    <source>
        <dbReference type="PIRSR" id="PIRSR600269-50"/>
    </source>
</evidence>
<keyword evidence="15" id="KW-1185">Reference proteome</keyword>
<dbReference type="PANTHER" id="PTHR10638">
    <property type="entry name" value="COPPER AMINE OXIDASE"/>
    <property type="match status" value="1"/>
</dbReference>
<evidence type="ECO:0000256" key="1">
    <source>
        <dbReference type="ARBA" id="ARBA00001935"/>
    </source>
</evidence>
<dbReference type="InterPro" id="IPR000269">
    <property type="entry name" value="Cu_amine_oxidase"/>
</dbReference>
<dbReference type="Pfam" id="PF02728">
    <property type="entry name" value="Cu_amine_oxidN3"/>
    <property type="match status" value="1"/>
</dbReference>
<name>A0A9P9WHE6_9PEZI</name>
<reference evidence="14" key="1">
    <citation type="submission" date="2021-03" db="EMBL/GenBank/DDBJ databases">
        <title>Revisited historic fungal species revealed as producer of novel bioactive compounds through whole genome sequencing and comparative genomics.</title>
        <authorList>
            <person name="Vignolle G.A."/>
            <person name="Hochenegger N."/>
            <person name="Mach R.L."/>
            <person name="Mach-Aigner A.R."/>
            <person name="Javad Rahimi M."/>
            <person name="Salim K.A."/>
            <person name="Chan C.M."/>
            <person name="Lim L.B.L."/>
            <person name="Cai F."/>
            <person name="Druzhinina I.S."/>
            <person name="U'Ren J.M."/>
            <person name="Derntl C."/>
        </authorList>
    </citation>
    <scope>NUCLEOTIDE SEQUENCE</scope>
    <source>
        <strain evidence="14">TUCIM 5799</strain>
    </source>
</reference>
<dbReference type="EC" id="1.4.3.-" evidence="11"/>
<evidence type="ECO:0000256" key="11">
    <source>
        <dbReference type="RuleBase" id="RU000672"/>
    </source>
</evidence>
<comment type="similarity">
    <text evidence="2 11">Belongs to the copper/topaquinone oxidase family.</text>
</comment>
<dbReference type="GO" id="GO:0008131">
    <property type="term" value="F:primary methylamine oxidase activity"/>
    <property type="evidence" value="ECO:0007669"/>
    <property type="project" value="InterPro"/>
</dbReference>
<dbReference type="PANTHER" id="PTHR10638:SF33">
    <property type="entry name" value="AMINE OXIDASE"/>
    <property type="match status" value="1"/>
</dbReference>
<accession>A0A9P9WHE6</accession>
<keyword evidence="6 11" id="KW-0560">Oxidoreductase</keyword>
<evidence type="ECO:0000256" key="6">
    <source>
        <dbReference type="ARBA" id="ARBA00023002"/>
    </source>
</evidence>
<evidence type="ECO:0000256" key="5">
    <source>
        <dbReference type="ARBA" id="ARBA00022772"/>
    </source>
</evidence>
<comment type="cofactor">
    <cofactor evidence="11">
        <name>Cu cation</name>
        <dbReference type="ChEBI" id="CHEBI:23378"/>
    </cofactor>
    <text evidence="11">Contains 1 topaquinone per subunit.</text>
</comment>
<dbReference type="Gene3D" id="3.10.450.40">
    <property type="match status" value="2"/>
</dbReference>
<evidence type="ECO:0000259" key="13">
    <source>
        <dbReference type="Pfam" id="PF02728"/>
    </source>
</evidence>
<feature type="domain" description="Copper amine oxidase N3-terminal" evidence="13">
    <location>
        <begin position="99"/>
        <end position="193"/>
    </location>
</feature>
<evidence type="ECO:0000256" key="3">
    <source>
        <dbReference type="ARBA" id="ARBA00011738"/>
    </source>
</evidence>
<protein>
    <recommendedName>
        <fullName evidence="11">Amine oxidase</fullName>
        <ecNumber evidence="11">1.4.3.-</ecNumber>
    </recommendedName>
</protein>
<keyword evidence="5 9" id="KW-0801">TPQ</keyword>
<dbReference type="InterPro" id="IPR036460">
    <property type="entry name" value="Cu_amine_oxidase_C_sf"/>
</dbReference>
<dbReference type="InterPro" id="IPR049948">
    <property type="entry name" value="Cu_Am_ox_TPQ-bd"/>
</dbReference>